<keyword evidence="2" id="KW-0378">Hydrolase</keyword>
<sequence length="248" mass="27130">MIHGGPGLWSDFEDLVALLSEGSVVHTYDQRGCGRSDPSDEQSMQHSVADLEALREHWGHDRWVVVGHSAGASIALAYAAQHPERTAAVGYLDGTGIGDWRSAHRAERARRLGDLAARLEQLDGIPDRSWEQEVEWRDLQWLPDDADPVAGRERRRHLAATDLAINLVANRQIRASDADLIAWAAATTCPVFFIHGSADPRPVPNVLALAAKTAHARKRVVEGGGHSPWVEQPGQTAELLHEVVQAGR</sequence>
<dbReference type="Gene3D" id="3.40.50.1820">
    <property type="entry name" value="alpha/beta hydrolase"/>
    <property type="match status" value="1"/>
</dbReference>
<organism evidence="2 3">
    <name type="scientific">Metallococcus carri</name>
    <dbReference type="NCBI Taxonomy" id="1656884"/>
    <lineage>
        <taxon>Bacteria</taxon>
        <taxon>Bacillati</taxon>
        <taxon>Actinomycetota</taxon>
        <taxon>Actinomycetes</taxon>
        <taxon>Micrococcales</taxon>
        <taxon>Dermacoccaceae</taxon>
        <taxon>Metallococcus</taxon>
    </lineage>
</organism>
<reference evidence="2" key="1">
    <citation type="submission" date="2020-03" db="EMBL/GenBank/DDBJ databases">
        <title>Draft sequencing of Calidifontibacter sp. DB0510.</title>
        <authorList>
            <person name="Kim D.-U."/>
        </authorList>
    </citation>
    <scope>NUCLEOTIDE SEQUENCE</scope>
    <source>
        <strain evidence="2">DB0510</strain>
    </source>
</reference>
<dbReference type="Proteomes" id="UP000744769">
    <property type="component" value="Unassembled WGS sequence"/>
</dbReference>
<gene>
    <name evidence="2" type="ORF">G9U51_01990</name>
</gene>
<dbReference type="GO" id="GO:0016787">
    <property type="term" value="F:hydrolase activity"/>
    <property type="evidence" value="ECO:0007669"/>
    <property type="project" value="UniProtKB-KW"/>
</dbReference>
<accession>A0A967AZM5</accession>
<evidence type="ECO:0000259" key="1">
    <source>
        <dbReference type="Pfam" id="PF00561"/>
    </source>
</evidence>
<dbReference type="EMBL" id="JAAOIV010000001">
    <property type="protein sequence ID" value="NHN54550.1"/>
    <property type="molecule type" value="Genomic_DNA"/>
</dbReference>
<dbReference type="InterPro" id="IPR050266">
    <property type="entry name" value="AB_hydrolase_sf"/>
</dbReference>
<evidence type="ECO:0000313" key="3">
    <source>
        <dbReference type="Proteomes" id="UP000744769"/>
    </source>
</evidence>
<name>A0A967AZM5_9MICO</name>
<proteinExistence type="predicted"/>
<dbReference type="InterPro" id="IPR000073">
    <property type="entry name" value="AB_hydrolase_1"/>
</dbReference>
<dbReference type="PANTHER" id="PTHR43798:SF33">
    <property type="entry name" value="HYDROLASE, PUTATIVE (AFU_ORTHOLOGUE AFUA_2G14860)-RELATED"/>
    <property type="match status" value="1"/>
</dbReference>
<keyword evidence="3" id="KW-1185">Reference proteome</keyword>
<dbReference type="GO" id="GO:0016020">
    <property type="term" value="C:membrane"/>
    <property type="evidence" value="ECO:0007669"/>
    <property type="project" value="TreeGrafter"/>
</dbReference>
<evidence type="ECO:0000313" key="2">
    <source>
        <dbReference type="EMBL" id="NHN54550.1"/>
    </source>
</evidence>
<dbReference type="SUPFAM" id="SSF53474">
    <property type="entry name" value="alpha/beta-Hydrolases"/>
    <property type="match status" value="1"/>
</dbReference>
<protein>
    <submittedName>
        <fullName evidence="2">Alpha/beta hydrolase</fullName>
    </submittedName>
</protein>
<comment type="caution">
    <text evidence="2">The sequence shown here is derived from an EMBL/GenBank/DDBJ whole genome shotgun (WGS) entry which is preliminary data.</text>
</comment>
<dbReference type="InterPro" id="IPR029058">
    <property type="entry name" value="AB_hydrolase_fold"/>
</dbReference>
<feature type="domain" description="AB hydrolase-1" evidence="1">
    <location>
        <begin position="1"/>
        <end position="228"/>
    </location>
</feature>
<dbReference type="Pfam" id="PF00561">
    <property type="entry name" value="Abhydrolase_1"/>
    <property type="match status" value="1"/>
</dbReference>
<dbReference type="AlphaFoldDB" id="A0A967AZM5"/>
<dbReference type="PANTHER" id="PTHR43798">
    <property type="entry name" value="MONOACYLGLYCEROL LIPASE"/>
    <property type="match status" value="1"/>
</dbReference>